<reference evidence="1" key="1">
    <citation type="submission" date="2021-01" db="EMBL/GenBank/DDBJ databases">
        <authorList>
            <consortium name="Genoscope - CEA"/>
            <person name="William W."/>
        </authorList>
    </citation>
    <scope>NUCLEOTIDE SEQUENCE</scope>
</reference>
<sequence length="57" mass="6719">FEIPPYNALGWSLMPTLTQELLRSVVFLQRYIGNVLSPMHLWEATVNLVMICLEWRQ</sequence>
<accession>A0A816KI04</accession>
<gene>
    <name evidence="1" type="ORF">DARMORV10_C02P43330.1</name>
</gene>
<dbReference type="EMBL" id="HG994366">
    <property type="protein sequence ID" value="CAF1918395.1"/>
    <property type="molecule type" value="Genomic_DNA"/>
</dbReference>
<dbReference type="Proteomes" id="UP001295469">
    <property type="component" value="Chromosome C02"/>
</dbReference>
<organism evidence="1">
    <name type="scientific">Brassica napus</name>
    <name type="common">Rape</name>
    <dbReference type="NCBI Taxonomy" id="3708"/>
    <lineage>
        <taxon>Eukaryota</taxon>
        <taxon>Viridiplantae</taxon>
        <taxon>Streptophyta</taxon>
        <taxon>Embryophyta</taxon>
        <taxon>Tracheophyta</taxon>
        <taxon>Spermatophyta</taxon>
        <taxon>Magnoliopsida</taxon>
        <taxon>eudicotyledons</taxon>
        <taxon>Gunneridae</taxon>
        <taxon>Pentapetalae</taxon>
        <taxon>rosids</taxon>
        <taxon>malvids</taxon>
        <taxon>Brassicales</taxon>
        <taxon>Brassicaceae</taxon>
        <taxon>Brassiceae</taxon>
        <taxon>Brassica</taxon>
    </lineage>
</organism>
<feature type="non-terminal residue" evidence="1">
    <location>
        <position position="1"/>
    </location>
</feature>
<dbReference type="AlphaFoldDB" id="A0A816KI04"/>
<name>A0A816KI04_BRANA</name>
<proteinExistence type="predicted"/>
<evidence type="ECO:0000313" key="1">
    <source>
        <dbReference type="EMBL" id="CAF1918395.1"/>
    </source>
</evidence>
<protein>
    <submittedName>
        <fullName evidence="1">(rape) hypothetical protein</fullName>
    </submittedName>
</protein>